<dbReference type="EMBL" id="JAOPGA020001197">
    <property type="protein sequence ID" value="KAL0486001.1"/>
    <property type="molecule type" value="Genomic_DNA"/>
</dbReference>
<evidence type="ECO:0000256" key="5">
    <source>
        <dbReference type="ARBA" id="ARBA00023136"/>
    </source>
</evidence>
<dbReference type="Pfam" id="PF05719">
    <property type="entry name" value="GPP34"/>
    <property type="match status" value="1"/>
</dbReference>
<evidence type="ECO:0000256" key="3">
    <source>
        <dbReference type="ARBA" id="ARBA00023034"/>
    </source>
</evidence>
<gene>
    <name evidence="6" type="ORF">AKO1_012240</name>
</gene>
<proteinExistence type="inferred from homology"/>
<comment type="caution">
    <text evidence="6">The sequence shown here is derived from an EMBL/GenBank/DDBJ whole genome shotgun (WGS) entry which is preliminary data.</text>
</comment>
<accession>A0AAW2ZA53</accession>
<comment type="similarity">
    <text evidence="2">Belongs to the GOLPH3/VPS74 family.</text>
</comment>
<keyword evidence="5" id="KW-0472">Membrane</keyword>
<dbReference type="Proteomes" id="UP001431209">
    <property type="component" value="Unassembled WGS sequence"/>
</dbReference>
<name>A0AAW2ZA53_9EUKA</name>
<dbReference type="InterPro" id="IPR038261">
    <property type="entry name" value="GPP34-like_sf"/>
</dbReference>
<evidence type="ECO:0000313" key="7">
    <source>
        <dbReference type="Proteomes" id="UP001431209"/>
    </source>
</evidence>
<evidence type="ECO:0000256" key="4">
    <source>
        <dbReference type="ARBA" id="ARBA00023121"/>
    </source>
</evidence>
<dbReference type="GO" id="GO:0070273">
    <property type="term" value="F:phosphatidylinositol-4-phosphate binding"/>
    <property type="evidence" value="ECO:0007669"/>
    <property type="project" value="InterPro"/>
</dbReference>
<organism evidence="6 7">
    <name type="scientific">Acrasis kona</name>
    <dbReference type="NCBI Taxonomy" id="1008807"/>
    <lineage>
        <taxon>Eukaryota</taxon>
        <taxon>Discoba</taxon>
        <taxon>Heterolobosea</taxon>
        <taxon>Tetramitia</taxon>
        <taxon>Eutetramitia</taxon>
        <taxon>Acrasidae</taxon>
        <taxon>Acrasis</taxon>
    </lineage>
</organism>
<evidence type="ECO:0000256" key="2">
    <source>
        <dbReference type="ARBA" id="ARBA00007284"/>
    </source>
</evidence>
<keyword evidence="7" id="KW-1185">Reference proteome</keyword>
<dbReference type="Gene3D" id="1.10.3630.10">
    <property type="entry name" value="yeast vps74-n-term truncation variant domain like"/>
    <property type="match status" value="1"/>
</dbReference>
<dbReference type="GO" id="GO:0000139">
    <property type="term" value="C:Golgi membrane"/>
    <property type="evidence" value="ECO:0007669"/>
    <property type="project" value="UniProtKB-SubCell"/>
</dbReference>
<keyword evidence="4" id="KW-0446">Lipid-binding</keyword>
<reference evidence="6 7" key="1">
    <citation type="submission" date="2024-03" db="EMBL/GenBank/DDBJ databases">
        <title>The Acrasis kona genome and developmental transcriptomes reveal deep origins of eukaryotic multicellular pathways.</title>
        <authorList>
            <person name="Sheikh S."/>
            <person name="Fu C.-J."/>
            <person name="Brown M.W."/>
            <person name="Baldauf S.L."/>
        </authorList>
    </citation>
    <scope>NUCLEOTIDE SEQUENCE [LARGE SCALE GENOMIC DNA]</scope>
    <source>
        <strain evidence="6 7">ATCC MYA-3509</strain>
    </source>
</reference>
<sequence>MIDILSVTSYHSSEYQELSPLALKKHHTSPSFDRSTTPEDSIFEEGPSQFVSNDISLPESLCIWSNQKSLKDIDRVIVYACLCELVLRERISTFAIEEGIPIFSLYVINKKPTGQDSLDEVLSTIIKLQKENRTISEVMQEVEYRCIKKVSNFINYSLMREGIMSVKTSFLGFQKYTITDDALKEDIKSYIRSSIVSLSTVNDIEPAKFAFLGLLQSQCNILEKETGEFRTKIQRLLSNMVDNYELYQKNVVVGSILERLHHVLCEFNK</sequence>
<comment type="subcellular location">
    <subcellularLocation>
        <location evidence="1">Golgi apparatus membrane</location>
        <topology evidence="1">Peripheral membrane protein</topology>
        <orientation evidence="1">Cytoplasmic side</orientation>
    </subcellularLocation>
</comment>
<dbReference type="InterPro" id="IPR008628">
    <property type="entry name" value="GPP34-like"/>
</dbReference>
<protein>
    <submittedName>
        <fullName evidence="6">Mannan endo-1,4-beta-mannosidase A</fullName>
    </submittedName>
</protein>
<keyword evidence="3" id="KW-0333">Golgi apparatus</keyword>
<dbReference type="AlphaFoldDB" id="A0AAW2ZA53"/>
<evidence type="ECO:0000256" key="1">
    <source>
        <dbReference type="ARBA" id="ARBA00004255"/>
    </source>
</evidence>
<evidence type="ECO:0000313" key="6">
    <source>
        <dbReference type="EMBL" id="KAL0486001.1"/>
    </source>
</evidence>